<dbReference type="SMART" id="SM00448">
    <property type="entry name" value="REC"/>
    <property type="match status" value="1"/>
</dbReference>
<feature type="domain" description="Response regulatory" evidence="2">
    <location>
        <begin position="4"/>
        <end position="117"/>
    </location>
</feature>
<dbReference type="Pfam" id="PF00072">
    <property type="entry name" value="Response_reg"/>
    <property type="match status" value="1"/>
</dbReference>
<dbReference type="PANTHER" id="PTHR37299">
    <property type="entry name" value="TRANSCRIPTIONAL REGULATOR-RELATED"/>
    <property type="match status" value="1"/>
</dbReference>
<feature type="domain" description="HTH LytTR-type" evidence="3">
    <location>
        <begin position="156"/>
        <end position="261"/>
    </location>
</feature>
<sequence length="262" mass="30283">MNISVFIVDDESLARIRVKNLINQHESLKIIGDCATGKEAIEKINSLNPDVVFLDIKIKDMSGFDIIENITLPKKPIFIFTTAYNEFALKAFDYFAFDYLLKPFKDERFFSSIEKVIEYKKKEELSNFQNNLENILDIVKDNKGISESPIINNKKINIKSGNKIIFLDIESIKYISASGYYVEIFTVDNKKFLLRESLSSIINRLNSNLFIRIHRSTIINSNFIDEIISSNYGETDVKIKDNKIFRVSKGYKKEFQEALGVK</sequence>
<protein>
    <submittedName>
        <fullName evidence="4">Two-component system, LytTR family, response regulator</fullName>
    </submittedName>
</protein>
<dbReference type="InterPro" id="IPR001789">
    <property type="entry name" value="Sig_transdc_resp-reg_receiver"/>
</dbReference>
<dbReference type="InterPro" id="IPR007492">
    <property type="entry name" value="LytTR_DNA-bd_dom"/>
</dbReference>
<gene>
    <name evidence="4" type="ORF">T190115A13A_10297</name>
</gene>
<dbReference type="Pfam" id="PF04397">
    <property type="entry name" value="LytTR"/>
    <property type="match status" value="1"/>
</dbReference>
<name>A0ABP1F8K1_9FLAO</name>
<keyword evidence="1" id="KW-0597">Phosphoprotein</keyword>
<accession>A0ABP1F8K1</accession>
<dbReference type="Gene3D" id="2.40.50.1020">
    <property type="entry name" value="LytTr DNA-binding domain"/>
    <property type="match status" value="1"/>
</dbReference>
<evidence type="ECO:0000313" key="4">
    <source>
        <dbReference type="EMBL" id="CAL2106141.1"/>
    </source>
</evidence>
<keyword evidence="5" id="KW-1185">Reference proteome</keyword>
<evidence type="ECO:0000313" key="5">
    <source>
        <dbReference type="Proteomes" id="UP001497602"/>
    </source>
</evidence>
<dbReference type="PROSITE" id="PS50930">
    <property type="entry name" value="HTH_LYTTR"/>
    <property type="match status" value="1"/>
</dbReference>
<comment type="caution">
    <text evidence="4">The sequence shown here is derived from an EMBL/GenBank/DDBJ whole genome shotgun (WGS) entry which is preliminary data.</text>
</comment>
<dbReference type="SMART" id="SM00850">
    <property type="entry name" value="LytTR"/>
    <property type="match status" value="1"/>
</dbReference>
<dbReference type="PROSITE" id="PS50110">
    <property type="entry name" value="RESPONSE_REGULATORY"/>
    <property type="match status" value="1"/>
</dbReference>
<dbReference type="PANTHER" id="PTHR37299:SF1">
    <property type="entry name" value="STAGE 0 SPORULATION PROTEIN A HOMOLOG"/>
    <property type="match status" value="1"/>
</dbReference>
<feature type="modified residue" description="4-aspartylphosphate" evidence="1">
    <location>
        <position position="55"/>
    </location>
</feature>
<dbReference type="SUPFAM" id="SSF52172">
    <property type="entry name" value="CheY-like"/>
    <property type="match status" value="1"/>
</dbReference>
<dbReference type="RefSeq" id="WP_348704317.1">
    <property type="nucleotide sequence ID" value="NZ_CAXIYA010000022.1"/>
</dbReference>
<evidence type="ECO:0000259" key="2">
    <source>
        <dbReference type="PROSITE" id="PS50110"/>
    </source>
</evidence>
<evidence type="ECO:0000259" key="3">
    <source>
        <dbReference type="PROSITE" id="PS50930"/>
    </source>
</evidence>
<organism evidence="4 5">
    <name type="scientific">Tenacibaculum vairaonense</name>
    <dbReference type="NCBI Taxonomy" id="3137860"/>
    <lineage>
        <taxon>Bacteria</taxon>
        <taxon>Pseudomonadati</taxon>
        <taxon>Bacteroidota</taxon>
        <taxon>Flavobacteriia</taxon>
        <taxon>Flavobacteriales</taxon>
        <taxon>Flavobacteriaceae</taxon>
        <taxon>Tenacibaculum</taxon>
    </lineage>
</organism>
<evidence type="ECO:0000256" key="1">
    <source>
        <dbReference type="PROSITE-ProRule" id="PRU00169"/>
    </source>
</evidence>
<dbReference type="Proteomes" id="UP001497602">
    <property type="component" value="Unassembled WGS sequence"/>
</dbReference>
<reference evidence="4 5" key="1">
    <citation type="submission" date="2024-05" db="EMBL/GenBank/DDBJ databases">
        <authorList>
            <person name="Duchaud E."/>
        </authorList>
    </citation>
    <scope>NUCLEOTIDE SEQUENCE [LARGE SCALE GENOMIC DNA]</scope>
    <source>
        <strain evidence="4">Ena-SAMPLE-TAB-13-05-2024-13:56:06:370-140305</strain>
    </source>
</reference>
<dbReference type="EMBL" id="CAXJRC010000011">
    <property type="protein sequence ID" value="CAL2106141.1"/>
    <property type="molecule type" value="Genomic_DNA"/>
</dbReference>
<dbReference type="InterPro" id="IPR011006">
    <property type="entry name" value="CheY-like_superfamily"/>
</dbReference>
<dbReference type="InterPro" id="IPR046947">
    <property type="entry name" value="LytR-like"/>
</dbReference>
<proteinExistence type="predicted"/>
<dbReference type="Gene3D" id="3.40.50.2300">
    <property type="match status" value="1"/>
</dbReference>